<evidence type="ECO:0000256" key="3">
    <source>
        <dbReference type="ARBA" id="ARBA00022737"/>
    </source>
</evidence>
<dbReference type="EMBL" id="JXJN01009696">
    <property type="status" value="NOT_ANNOTATED_CDS"/>
    <property type="molecule type" value="Genomic_DNA"/>
</dbReference>
<keyword evidence="2" id="KW-0853">WD repeat</keyword>
<dbReference type="CDD" id="cd16691">
    <property type="entry name" value="mRING-H2-C3H3C2_Mio"/>
    <property type="match status" value="1"/>
</dbReference>
<reference evidence="7" key="1">
    <citation type="submission" date="2015-01" db="EMBL/GenBank/DDBJ databases">
        <authorList>
            <person name="Aksoy S."/>
            <person name="Warren W."/>
            <person name="Wilson R.K."/>
        </authorList>
    </citation>
    <scope>NUCLEOTIDE SEQUENCE [LARGE SCALE GENOMIC DNA]</scope>
    <source>
        <strain evidence="7">IAEA</strain>
    </source>
</reference>
<evidence type="ECO:0000259" key="4">
    <source>
        <dbReference type="Pfam" id="PF17034"/>
    </source>
</evidence>
<dbReference type="InterPro" id="IPR049092">
    <property type="entry name" value="MIOS_a-sol"/>
</dbReference>
<dbReference type="SUPFAM" id="SSF50978">
    <property type="entry name" value="WD40 repeat-like"/>
    <property type="match status" value="1"/>
</dbReference>
<dbReference type="Gene3D" id="2.130.10.10">
    <property type="entry name" value="YVTN repeat-like/Quinoprotein amine dehydrogenase"/>
    <property type="match status" value="1"/>
</dbReference>
<feature type="domain" description="MIOS-like alpha-solenoid" evidence="5">
    <location>
        <begin position="411"/>
        <end position="628"/>
    </location>
</feature>
<feature type="domain" description="GATOR2 complex protein MIO zinc-ribbon like" evidence="4">
    <location>
        <begin position="742"/>
        <end position="850"/>
    </location>
</feature>
<evidence type="ECO:0000313" key="6">
    <source>
        <dbReference type="EnsemblMetazoa" id="GPPI021542-PA"/>
    </source>
</evidence>
<dbReference type="InterPro" id="IPR037593">
    <property type="entry name" value="MIOS/Sea4"/>
</dbReference>
<dbReference type="InterPro" id="IPR015943">
    <property type="entry name" value="WD40/YVTN_repeat-like_dom_sf"/>
</dbReference>
<evidence type="ECO:0000259" key="5">
    <source>
        <dbReference type="Pfam" id="PF21719"/>
    </source>
</evidence>
<dbReference type="Pfam" id="PF21720">
    <property type="entry name" value="MIOS_WD40"/>
    <property type="match status" value="1"/>
</dbReference>
<organism evidence="6 7">
    <name type="scientific">Glossina palpalis gambiensis</name>
    <dbReference type="NCBI Taxonomy" id="67801"/>
    <lineage>
        <taxon>Eukaryota</taxon>
        <taxon>Metazoa</taxon>
        <taxon>Ecdysozoa</taxon>
        <taxon>Arthropoda</taxon>
        <taxon>Hexapoda</taxon>
        <taxon>Insecta</taxon>
        <taxon>Pterygota</taxon>
        <taxon>Neoptera</taxon>
        <taxon>Endopterygota</taxon>
        <taxon>Diptera</taxon>
        <taxon>Brachycera</taxon>
        <taxon>Muscomorpha</taxon>
        <taxon>Hippoboscoidea</taxon>
        <taxon>Glossinidae</taxon>
        <taxon>Glossina</taxon>
    </lineage>
</organism>
<sequence length="865" mass="98625">MSANIHGLFWFPNLADKFVLWGQEITLYEVRNKTDRQAEPVKYRLPNISANFLATENRYQYARVVQPSYHKHRPIIAVGLGDGKVGVCDFHDVVDNSWEYTPRQQRMCLSLAWNELDTNVLAIGHDRYRSDSCITIWDIEHGLPKESGPNFFGVSESAHSLCWDKNHRVLIAGMNQKQIKLFDLRRKSFDISPGTAPSIICCSLLENTATCQSIQTKTVYGLAVAPNGYLCSFFDSIIMLWDLRAIDRPLKQIQSAKNHLQLSWCPTRSSLLTSLQRESPYITLYDIRCVDVENSREVYSVKKQLLPFHTKYHGSHKGYTLTALSWHNTDFERALLLSETGNVMDFRLPISILTASTNHKKLPLLLQRPLSNASQNTPANGSGDFATIGTTINSHIIDSNLLKEDLVKETRERALSDYGLKTDAKRLSAYLKNVWFSLANLYRMEEKLTGLKTILGIGISHTSEAFMNTSRIESHVLQWPDFINNSNSLICYRSEQRDKALKLCGWAFEQDLERFISTLCENKEYSRAAMIYVFHLKILGACDILSKAVDQSRDPSMFRIAAIALSSFNADRSVAIWRNQRSMANMQIQDAHLRTIFSFLTTENENYDSVLMEEGISLADRVAFACKYLSENKLSDYVKLQIQKSIEKGDLNGLLLTGESHDGINILQAYMDSTFDMQTVALIAINYFHRDLYNDQRIQFWITSYMDCLNSWGFWEKRAELEIKIANLRSSNRPARTVYLSCNFCSKSVSNASQDDRLRTASSNVNKLSSCPSCRKPLPRCSLCLLHMGTTLNTFPAGEDGHESLGWQSKPFSRWFSWCQTCRHGGHTEHLMQWFRQNSECPVSSCSCRCFDLDAINPATLHDLS</sequence>
<proteinExistence type="inferred from homology"/>
<dbReference type="GO" id="GO:0005737">
    <property type="term" value="C:cytoplasm"/>
    <property type="evidence" value="ECO:0007669"/>
    <property type="project" value="TreeGrafter"/>
</dbReference>
<dbReference type="STRING" id="67801.A0A1B0B7P8"/>
<keyword evidence="7" id="KW-1185">Reference proteome</keyword>
<dbReference type="GO" id="GO:1904263">
    <property type="term" value="P:positive regulation of TORC1 signaling"/>
    <property type="evidence" value="ECO:0007669"/>
    <property type="project" value="TreeGrafter"/>
</dbReference>
<dbReference type="GO" id="GO:0034198">
    <property type="term" value="P:cellular response to amino acid starvation"/>
    <property type="evidence" value="ECO:0007669"/>
    <property type="project" value="TreeGrafter"/>
</dbReference>
<protein>
    <submittedName>
        <fullName evidence="6">Uncharacterized protein</fullName>
    </submittedName>
</protein>
<dbReference type="VEuPathDB" id="VectorBase:GPPI021542"/>
<name>A0A1B0B7P8_9MUSC</name>
<accession>A0A1B0B7P8</accession>
<comment type="similarity">
    <text evidence="1">Belongs to the WD repeat mio family.</text>
</comment>
<evidence type="ECO:0000256" key="1">
    <source>
        <dbReference type="ARBA" id="ARBA00009713"/>
    </source>
</evidence>
<dbReference type="Proteomes" id="UP000092460">
    <property type="component" value="Unassembled WGS sequence"/>
</dbReference>
<dbReference type="InterPro" id="IPR036322">
    <property type="entry name" value="WD40_repeat_dom_sf"/>
</dbReference>
<evidence type="ECO:0000313" key="7">
    <source>
        <dbReference type="Proteomes" id="UP000092460"/>
    </source>
</evidence>
<evidence type="ECO:0000256" key="2">
    <source>
        <dbReference type="ARBA" id="ARBA00022574"/>
    </source>
</evidence>
<dbReference type="InterPro" id="IPR031488">
    <property type="entry name" value="Zn_ribbon_mio"/>
</dbReference>
<dbReference type="AlphaFoldDB" id="A0A1B0B7P8"/>
<dbReference type="Pfam" id="PF21719">
    <property type="entry name" value="MIOS_a-sol"/>
    <property type="match status" value="1"/>
</dbReference>
<dbReference type="PANTHER" id="PTHR16453:SF9">
    <property type="entry name" value="GATOR COMPLEX PROTEIN MIOS"/>
    <property type="match status" value="1"/>
</dbReference>
<dbReference type="EnsemblMetazoa" id="GPPI021542-RA">
    <property type="protein sequence ID" value="GPPI021542-PA"/>
    <property type="gene ID" value="GPPI021542"/>
</dbReference>
<keyword evidence="3" id="KW-0677">Repeat</keyword>
<reference evidence="6" key="2">
    <citation type="submission" date="2020-05" db="UniProtKB">
        <authorList>
            <consortium name="EnsemblMetazoa"/>
        </authorList>
    </citation>
    <scope>IDENTIFICATION</scope>
    <source>
        <strain evidence="6">IAEA</strain>
    </source>
</reference>
<dbReference type="PANTHER" id="PTHR16453">
    <property type="entry name" value="WD40 DOMAIN-CONTAINING PROTEIN MIO FAMILY MEMBER"/>
    <property type="match status" value="1"/>
</dbReference>
<dbReference type="Pfam" id="PF17034">
    <property type="entry name" value="zinc_ribbon_16"/>
    <property type="match status" value="1"/>
</dbReference>